<proteinExistence type="predicted"/>
<reference evidence="2" key="1">
    <citation type="submission" date="2018-02" db="EMBL/GenBank/DDBJ databases">
        <title>Rhizophora mucronata_Transcriptome.</title>
        <authorList>
            <person name="Meera S.P."/>
            <person name="Sreeshan A."/>
            <person name="Augustine A."/>
        </authorList>
    </citation>
    <scope>NUCLEOTIDE SEQUENCE</scope>
    <source>
        <tissue evidence="2">Leaf</tissue>
    </source>
</reference>
<evidence type="ECO:0000256" key="1">
    <source>
        <dbReference type="SAM" id="MobiDB-lite"/>
    </source>
</evidence>
<feature type="region of interest" description="Disordered" evidence="1">
    <location>
        <begin position="1"/>
        <end position="56"/>
    </location>
</feature>
<dbReference type="AlphaFoldDB" id="A0A2P2ITQ3"/>
<evidence type="ECO:0000313" key="2">
    <source>
        <dbReference type="EMBL" id="MBW84578.1"/>
    </source>
</evidence>
<accession>A0A2P2ITQ3</accession>
<protein>
    <submittedName>
        <fullName evidence="2">Uncharacterized protein</fullName>
    </submittedName>
</protein>
<organism evidence="2">
    <name type="scientific">Rhizophora mucronata</name>
    <name type="common">Asiatic mangrove</name>
    <dbReference type="NCBI Taxonomy" id="61149"/>
    <lineage>
        <taxon>Eukaryota</taxon>
        <taxon>Viridiplantae</taxon>
        <taxon>Streptophyta</taxon>
        <taxon>Embryophyta</taxon>
        <taxon>Tracheophyta</taxon>
        <taxon>Spermatophyta</taxon>
        <taxon>Magnoliopsida</taxon>
        <taxon>eudicotyledons</taxon>
        <taxon>Gunneridae</taxon>
        <taxon>Pentapetalae</taxon>
        <taxon>rosids</taxon>
        <taxon>fabids</taxon>
        <taxon>Malpighiales</taxon>
        <taxon>Rhizophoraceae</taxon>
        <taxon>Rhizophora</taxon>
    </lineage>
</organism>
<name>A0A2P2ITQ3_RHIMU</name>
<sequence length="56" mass="6739">MNQKVTDRRKNGEPSQFFNSKPRKSHDRIKTWINSRPDPVSRYRQLDVPNLDKKDL</sequence>
<dbReference type="EMBL" id="GGEC01004095">
    <property type="protein sequence ID" value="MBW84578.1"/>
    <property type="molecule type" value="Transcribed_RNA"/>
</dbReference>
<feature type="compositionally biased region" description="Basic and acidic residues" evidence="1">
    <location>
        <begin position="1"/>
        <end position="12"/>
    </location>
</feature>
<feature type="compositionally biased region" description="Basic and acidic residues" evidence="1">
    <location>
        <begin position="39"/>
        <end position="56"/>
    </location>
</feature>